<dbReference type="Proteomes" id="UP000184016">
    <property type="component" value="Unassembled WGS sequence"/>
</dbReference>
<dbReference type="RefSeq" id="WP_072874187.1">
    <property type="nucleotide sequence ID" value="NZ_FRAF01000013.1"/>
</dbReference>
<dbReference type="InterPro" id="IPR018730">
    <property type="entry name" value="DUF2273"/>
</dbReference>
<keyword evidence="1" id="KW-0472">Membrane</keyword>
<name>A0A1M6S528_9BACL</name>
<dbReference type="OrthoDB" id="2376646at2"/>
<protein>
    <submittedName>
        <fullName evidence="2">Small integral membrane protein</fullName>
    </submittedName>
</protein>
<dbReference type="STRING" id="1830138.SAMN05443507_11325"/>
<organism evidence="2 3">
    <name type="scientific">Alicyclobacillus tolerans</name>
    <dbReference type="NCBI Taxonomy" id="90970"/>
    <lineage>
        <taxon>Bacteria</taxon>
        <taxon>Bacillati</taxon>
        <taxon>Bacillota</taxon>
        <taxon>Bacilli</taxon>
        <taxon>Bacillales</taxon>
        <taxon>Alicyclobacillaceae</taxon>
        <taxon>Alicyclobacillus</taxon>
    </lineage>
</organism>
<dbReference type="AlphaFoldDB" id="A0A1M6S528"/>
<feature type="transmembrane region" description="Helical" evidence="1">
    <location>
        <begin position="20"/>
        <end position="53"/>
    </location>
</feature>
<keyword evidence="1" id="KW-0812">Transmembrane</keyword>
<reference evidence="3" key="1">
    <citation type="submission" date="2016-11" db="EMBL/GenBank/DDBJ databases">
        <authorList>
            <person name="Varghese N."/>
            <person name="Submissions S."/>
        </authorList>
    </citation>
    <scope>NUCLEOTIDE SEQUENCE [LARGE SCALE GENOMIC DNA]</scope>
    <source>
        <strain evidence="3">USBA-503</strain>
    </source>
</reference>
<evidence type="ECO:0000256" key="1">
    <source>
        <dbReference type="SAM" id="Phobius"/>
    </source>
</evidence>
<proteinExistence type="predicted"/>
<keyword evidence="1" id="KW-1133">Transmembrane helix</keyword>
<dbReference type="Pfam" id="PF10031">
    <property type="entry name" value="DUF2273"/>
    <property type="match status" value="1"/>
</dbReference>
<sequence length="76" mass="9393">MPVWKQWLIKIWTMQRRWLGFWAGCLLWFLWMIFGFWSMILLLVLAALGFAVGRILEERQSWRKILDKLLSDRYME</sequence>
<dbReference type="EMBL" id="FRAF01000013">
    <property type="protein sequence ID" value="SHK39628.1"/>
    <property type="molecule type" value="Genomic_DNA"/>
</dbReference>
<keyword evidence="3" id="KW-1185">Reference proteome</keyword>
<accession>A0A1M6S528</accession>
<gene>
    <name evidence="2" type="ORF">SAMN05443507_11325</name>
</gene>
<evidence type="ECO:0000313" key="3">
    <source>
        <dbReference type="Proteomes" id="UP000184016"/>
    </source>
</evidence>
<evidence type="ECO:0000313" key="2">
    <source>
        <dbReference type="EMBL" id="SHK39628.1"/>
    </source>
</evidence>